<dbReference type="GO" id="GO:0016301">
    <property type="term" value="F:kinase activity"/>
    <property type="evidence" value="ECO:0007669"/>
    <property type="project" value="UniProtKB-KW"/>
</dbReference>
<evidence type="ECO:0000256" key="7">
    <source>
        <dbReference type="ARBA" id="ARBA00022777"/>
    </source>
</evidence>
<reference evidence="8 9" key="1">
    <citation type="journal article" date="2010" name="Int. J. Syst. Evol. Microbiol.">
        <title>Vagococcus penaei sp. nov., isolated from spoilage microbiota of cooked shrimp (Penaeus vannamei).</title>
        <authorList>
            <person name="Jaffres E."/>
            <person name="Prevost H."/>
            <person name="Rossero A."/>
            <person name="Joffraud J.J."/>
            <person name="Dousset X."/>
        </authorList>
    </citation>
    <scope>NUCLEOTIDE SEQUENCE [LARGE SCALE GENOMIC DNA]</scope>
    <source>
        <strain evidence="8 9">CD276</strain>
    </source>
</reference>
<gene>
    <name evidence="8" type="ORF">BW732_08330</name>
</gene>
<evidence type="ECO:0000256" key="5">
    <source>
        <dbReference type="ARBA" id="ARBA00022679"/>
    </source>
</evidence>
<dbReference type="GO" id="GO:0005737">
    <property type="term" value="C:cytoplasm"/>
    <property type="evidence" value="ECO:0007669"/>
    <property type="project" value="UniProtKB-SubCell"/>
</dbReference>
<dbReference type="STRING" id="633807.BW732_08330"/>
<evidence type="ECO:0000256" key="1">
    <source>
        <dbReference type="ARBA" id="ARBA00004496"/>
    </source>
</evidence>
<dbReference type="InterPro" id="IPR036667">
    <property type="entry name" value="PTS_IIB_sorbose-sp_sf"/>
</dbReference>
<dbReference type="Pfam" id="PF03830">
    <property type="entry name" value="PTSIIB_sorb"/>
    <property type="match status" value="1"/>
</dbReference>
<dbReference type="Gene3D" id="3.40.35.10">
    <property type="entry name" value="Phosphotransferase system, sorbose subfamily IIB component"/>
    <property type="match status" value="1"/>
</dbReference>
<keyword evidence="7" id="KW-0418">Kinase</keyword>
<dbReference type="GO" id="GO:0008982">
    <property type="term" value="F:protein-N(PI)-phosphohistidine-sugar phosphotransferase activity"/>
    <property type="evidence" value="ECO:0007669"/>
    <property type="project" value="InterPro"/>
</dbReference>
<keyword evidence="4" id="KW-0762">Sugar transport</keyword>
<dbReference type="RefSeq" id="WP_077276305.1">
    <property type="nucleotide sequence ID" value="NZ_CP019609.1"/>
</dbReference>
<evidence type="ECO:0000313" key="8">
    <source>
        <dbReference type="EMBL" id="AQP54228.1"/>
    </source>
</evidence>
<evidence type="ECO:0000256" key="4">
    <source>
        <dbReference type="ARBA" id="ARBA00022597"/>
    </source>
</evidence>
<evidence type="ECO:0000256" key="2">
    <source>
        <dbReference type="ARBA" id="ARBA00022448"/>
    </source>
</evidence>
<dbReference type="PROSITE" id="PS51101">
    <property type="entry name" value="PTS_EIIB_TYPE_4"/>
    <property type="match status" value="1"/>
</dbReference>
<evidence type="ECO:0000256" key="3">
    <source>
        <dbReference type="ARBA" id="ARBA00022490"/>
    </source>
</evidence>
<dbReference type="InterPro" id="IPR004720">
    <property type="entry name" value="PTS_IIB_sorbose-sp"/>
</dbReference>
<evidence type="ECO:0000313" key="9">
    <source>
        <dbReference type="Proteomes" id="UP000188246"/>
    </source>
</evidence>
<name>A0A1Q2D742_9ENTE</name>
<dbReference type="CDD" id="cd00001">
    <property type="entry name" value="PTS_IIB_man"/>
    <property type="match status" value="1"/>
</dbReference>
<dbReference type="Proteomes" id="UP000188246">
    <property type="component" value="Chromosome"/>
</dbReference>
<keyword evidence="6" id="KW-0598">Phosphotransferase system</keyword>
<keyword evidence="9" id="KW-1185">Reference proteome</keyword>
<keyword evidence="5" id="KW-0808">Transferase</keyword>
<dbReference type="AlphaFoldDB" id="A0A1Q2D742"/>
<evidence type="ECO:0000256" key="6">
    <source>
        <dbReference type="ARBA" id="ARBA00022683"/>
    </source>
</evidence>
<dbReference type="EMBL" id="CP019609">
    <property type="protein sequence ID" value="AQP54228.1"/>
    <property type="molecule type" value="Genomic_DNA"/>
</dbReference>
<keyword evidence="2" id="KW-0813">Transport</keyword>
<dbReference type="SUPFAM" id="SSF52728">
    <property type="entry name" value="PTS IIb component"/>
    <property type="match status" value="1"/>
</dbReference>
<accession>A0A1Q2D742</accession>
<proteinExistence type="predicted"/>
<organism evidence="8 9">
    <name type="scientific">Vagococcus penaei</name>
    <dbReference type="NCBI Taxonomy" id="633807"/>
    <lineage>
        <taxon>Bacteria</taxon>
        <taxon>Bacillati</taxon>
        <taxon>Bacillota</taxon>
        <taxon>Bacilli</taxon>
        <taxon>Lactobacillales</taxon>
        <taxon>Enterococcaceae</taxon>
        <taxon>Vagococcus</taxon>
    </lineage>
</organism>
<keyword evidence="3" id="KW-0963">Cytoplasm</keyword>
<comment type="subcellular location">
    <subcellularLocation>
        <location evidence="1">Cytoplasm</location>
    </subcellularLocation>
</comment>
<protein>
    <submittedName>
        <fullName evidence="8">PTS fructose transporter subunit IIB</fullName>
    </submittedName>
</protein>
<sequence length="168" mass="18990">MSMDIRLVRIDDRLIHGQVATVWTKHTNVNRILVVSDEVAKDELRKLLLVQAAPLGVKVNVIPVYKLIELARDVRMLADNSKLMLLFTNPGDVRRVVDAGIFIETINVGGMSFQTGKRMITNAIAVDDNDINDFEYLGQKNIKIEIRKVVADNSIDLLNLLRKDKLIK</sequence>
<dbReference type="GO" id="GO:0009401">
    <property type="term" value="P:phosphoenolpyruvate-dependent sugar phosphotransferase system"/>
    <property type="evidence" value="ECO:0007669"/>
    <property type="project" value="UniProtKB-KW"/>
</dbReference>
<dbReference type="KEGG" id="vpi:BW732_08330"/>